<reference evidence="4" key="1">
    <citation type="submission" date="2025-08" db="UniProtKB">
        <authorList>
            <consortium name="RefSeq"/>
        </authorList>
    </citation>
    <scope>IDENTIFICATION</scope>
</reference>
<keyword evidence="3" id="KW-1185">Reference proteome</keyword>
<feature type="region of interest" description="Disordered" evidence="2">
    <location>
        <begin position="195"/>
        <end position="222"/>
    </location>
</feature>
<dbReference type="RefSeq" id="XP_019054475.1">
    <property type="nucleotide sequence ID" value="XM_019198930.1"/>
</dbReference>
<feature type="coiled-coil region" evidence="1">
    <location>
        <begin position="143"/>
        <end position="170"/>
    </location>
</feature>
<accession>A0A1U8Q8R5</accession>
<name>A0A1U8Q8R5_NELNU</name>
<feature type="compositionally biased region" description="Pro residues" evidence="2">
    <location>
        <begin position="67"/>
        <end position="77"/>
    </location>
</feature>
<evidence type="ECO:0000313" key="3">
    <source>
        <dbReference type="Proteomes" id="UP000189703"/>
    </source>
</evidence>
<proteinExistence type="predicted"/>
<dbReference type="InParanoid" id="A0A1U8Q8R5"/>
<sequence>MSDVDARRLLSNSQRGKRRAKRFCQDEASSSRAVEFEVTDPSFVPPPEVPPTSPEGVAAEGDEEEVPPPGPYPPSTPADPSAMLAFPNEGRDKSITNYVLATRRSRDLIFHEEVAEWSGMHPRRLLGLATIHCMVTAVHSRDALAQRTEVRRLNRELDQARREVLQAKKGSEAQGLLVQDQEAWISQLIKENTRYREGSSRTTKDRERLRQEVRSMEATLHE</sequence>
<dbReference type="AlphaFoldDB" id="A0A1U8Q8R5"/>
<organism evidence="3 4">
    <name type="scientific">Nelumbo nucifera</name>
    <name type="common">Sacred lotus</name>
    <dbReference type="NCBI Taxonomy" id="4432"/>
    <lineage>
        <taxon>Eukaryota</taxon>
        <taxon>Viridiplantae</taxon>
        <taxon>Streptophyta</taxon>
        <taxon>Embryophyta</taxon>
        <taxon>Tracheophyta</taxon>
        <taxon>Spermatophyta</taxon>
        <taxon>Magnoliopsida</taxon>
        <taxon>Proteales</taxon>
        <taxon>Nelumbonaceae</taxon>
        <taxon>Nelumbo</taxon>
    </lineage>
</organism>
<evidence type="ECO:0000256" key="1">
    <source>
        <dbReference type="SAM" id="Coils"/>
    </source>
</evidence>
<dbReference type="Proteomes" id="UP000189703">
    <property type="component" value="Unplaced"/>
</dbReference>
<feature type="region of interest" description="Disordered" evidence="2">
    <location>
        <begin position="1"/>
        <end position="79"/>
    </location>
</feature>
<protein>
    <submittedName>
        <fullName evidence="4">Uncharacterized protein LOC109115195</fullName>
    </submittedName>
</protein>
<dbReference type="KEGG" id="nnu:109115195"/>
<keyword evidence="1" id="KW-0175">Coiled coil</keyword>
<feature type="compositionally biased region" description="Pro residues" evidence="2">
    <location>
        <begin position="43"/>
        <end position="53"/>
    </location>
</feature>
<dbReference type="GeneID" id="109115195"/>
<gene>
    <name evidence="4" type="primary">LOC109115195</name>
</gene>
<evidence type="ECO:0000313" key="4">
    <source>
        <dbReference type="RefSeq" id="XP_019054475.1"/>
    </source>
</evidence>
<evidence type="ECO:0000256" key="2">
    <source>
        <dbReference type="SAM" id="MobiDB-lite"/>
    </source>
</evidence>